<protein>
    <submittedName>
        <fullName evidence="8">MFS transporter</fullName>
    </submittedName>
</protein>
<dbReference type="Pfam" id="PF00083">
    <property type="entry name" value="Sugar_tr"/>
    <property type="match status" value="1"/>
</dbReference>
<reference evidence="9" key="1">
    <citation type="journal article" date="2019" name="Int. J. Syst. Evol. Microbiol.">
        <title>The Global Catalogue of Microorganisms (GCM) 10K type strain sequencing project: providing services to taxonomists for standard genome sequencing and annotation.</title>
        <authorList>
            <consortium name="The Broad Institute Genomics Platform"/>
            <consortium name="The Broad Institute Genome Sequencing Center for Infectious Disease"/>
            <person name="Wu L."/>
            <person name="Ma J."/>
        </authorList>
    </citation>
    <scope>NUCLEOTIDE SEQUENCE [LARGE SCALE GENOMIC DNA]</scope>
    <source>
        <strain evidence="9">JCM 10977</strain>
    </source>
</reference>
<proteinExistence type="predicted"/>
<feature type="transmembrane region" description="Helical" evidence="6">
    <location>
        <begin position="101"/>
        <end position="120"/>
    </location>
</feature>
<keyword evidence="9" id="KW-1185">Reference proteome</keyword>
<dbReference type="InterPro" id="IPR020846">
    <property type="entry name" value="MFS_dom"/>
</dbReference>
<feature type="transmembrane region" description="Helical" evidence="6">
    <location>
        <begin position="71"/>
        <end position="89"/>
    </location>
</feature>
<evidence type="ECO:0000256" key="6">
    <source>
        <dbReference type="SAM" id="Phobius"/>
    </source>
</evidence>
<evidence type="ECO:0000256" key="5">
    <source>
        <dbReference type="SAM" id="MobiDB-lite"/>
    </source>
</evidence>
<feature type="transmembrane region" description="Helical" evidence="6">
    <location>
        <begin position="375"/>
        <end position="399"/>
    </location>
</feature>
<dbReference type="Gene3D" id="1.20.1250.20">
    <property type="entry name" value="MFS general substrate transporter like domains"/>
    <property type="match status" value="1"/>
</dbReference>
<dbReference type="Proteomes" id="UP001500542">
    <property type="component" value="Unassembled WGS sequence"/>
</dbReference>
<comment type="caution">
    <text evidence="8">The sequence shown here is derived from an EMBL/GenBank/DDBJ whole genome shotgun (WGS) entry which is preliminary data.</text>
</comment>
<evidence type="ECO:0000256" key="2">
    <source>
        <dbReference type="ARBA" id="ARBA00022692"/>
    </source>
</evidence>
<feature type="transmembrane region" description="Helical" evidence="6">
    <location>
        <begin position="447"/>
        <end position="467"/>
    </location>
</feature>
<dbReference type="RefSeq" id="WP_343978573.1">
    <property type="nucleotide sequence ID" value="NZ_BAAAHK010000017.1"/>
</dbReference>
<feature type="compositionally biased region" description="Pro residues" evidence="5">
    <location>
        <begin position="519"/>
        <end position="530"/>
    </location>
</feature>
<feature type="domain" description="Major facilitator superfamily (MFS) profile" evidence="7">
    <location>
        <begin position="33"/>
        <end position="472"/>
    </location>
</feature>
<feature type="transmembrane region" description="Helical" evidence="6">
    <location>
        <begin position="348"/>
        <end position="369"/>
    </location>
</feature>
<name>A0ABP4BYK2_9ACTN</name>
<evidence type="ECO:0000259" key="7">
    <source>
        <dbReference type="PROSITE" id="PS50850"/>
    </source>
</evidence>
<keyword evidence="3 6" id="KW-1133">Transmembrane helix</keyword>
<evidence type="ECO:0000256" key="4">
    <source>
        <dbReference type="ARBA" id="ARBA00023136"/>
    </source>
</evidence>
<feature type="transmembrane region" description="Helical" evidence="6">
    <location>
        <begin position="191"/>
        <end position="210"/>
    </location>
</feature>
<feature type="transmembrane region" description="Helical" evidence="6">
    <location>
        <begin position="411"/>
        <end position="435"/>
    </location>
</feature>
<comment type="subcellular location">
    <subcellularLocation>
        <location evidence="1">Cell membrane</location>
        <topology evidence="1">Multi-pass membrane protein</topology>
    </subcellularLocation>
</comment>
<keyword evidence="2 6" id="KW-0812">Transmembrane</keyword>
<feature type="transmembrane region" description="Helical" evidence="6">
    <location>
        <begin position="29"/>
        <end position="51"/>
    </location>
</feature>
<evidence type="ECO:0000256" key="3">
    <source>
        <dbReference type="ARBA" id="ARBA00022989"/>
    </source>
</evidence>
<sequence>MSSEHALDEGKAIPSLVPARMDRLPWTRFHWMIVVGLGVSWILDGLEIQLVSLVGNTLKEGATLGLSTKEVGLLASIYLAGEVVGALFFGRMTDKFGRKSLFIITLVVYLVASGAAGLTWDFWSLALCRFVAGMGIGGEYAAINSAIDELIPSKYRGRVDIGVNGTYWAGALIGSAVGLVFLDKDIIPVEWGWRLCFLVGPVMGLMIIYLRRHIPESPRWLMTHGRVEEAERTVDSIEETVRRQGGELRAVTDDEAINVVDYPPVTYREIARIMLRDYRSRSFLGFSMMVTQAFLYNAIFFTYALVLKSYFGLSDSGVALYFFPFAIGNLAGPLLLGHWFDTIGRRKMILATYSISAIVLFVTALLFNAGSLNAAGLTALWCVVFFFASAGASSAYLTVSEIFPIELRGQAISFFFAISQLTGGVIAPFLFASLIGEGDNPPRGPLTVGYIIGAAVMLIGGLIAWFFGVNAEGQSLENIAKPLSAREAAGATRFQGTAPRLPSTDAQGRRITPVVPESQQPPPPDDVQDR</sequence>
<dbReference type="PANTHER" id="PTHR23508:SF10">
    <property type="entry name" value="CARBOXYLIC ACID TRANSPORTER PROTEIN HOMOLOG"/>
    <property type="match status" value="1"/>
</dbReference>
<feature type="transmembrane region" description="Helical" evidence="6">
    <location>
        <begin position="283"/>
        <end position="306"/>
    </location>
</feature>
<accession>A0ABP4BYK2</accession>
<feature type="region of interest" description="Disordered" evidence="5">
    <location>
        <begin position="490"/>
        <end position="530"/>
    </location>
</feature>
<organism evidence="8 9">
    <name type="scientific">Kribbella koreensis</name>
    <dbReference type="NCBI Taxonomy" id="57909"/>
    <lineage>
        <taxon>Bacteria</taxon>
        <taxon>Bacillati</taxon>
        <taxon>Actinomycetota</taxon>
        <taxon>Actinomycetes</taxon>
        <taxon>Propionibacteriales</taxon>
        <taxon>Kribbellaceae</taxon>
        <taxon>Kribbella</taxon>
    </lineage>
</organism>
<dbReference type="EMBL" id="BAAAHK010000017">
    <property type="protein sequence ID" value="GAA0955532.1"/>
    <property type="molecule type" value="Genomic_DNA"/>
</dbReference>
<dbReference type="SUPFAM" id="SSF103473">
    <property type="entry name" value="MFS general substrate transporter"/>
    <property type="match status" value="1"/>
</dbReference>
<dbReference type="PROSITE" id="PS50850">
    <property type="entry name" value="MFS"/>
    <property type="match status" value="1"/>
</dbReference>
<evidence type="ECO:0000256" key="1">
    <source>
        <dbReference type="ARBA" id="ARBA00004651"/>
    </source>
</evidence>
<dbReference type="InterPro" id="IPR036259">
    <property type="entry name" value="MFS_trans_sf"/>
</dbReference>
<dbReference type="InterPro" id="IPR005828">
    <property type="entry name" value="MFS_sugar_transport-like"/>
</dbReference>
<feature type="transmembrane region" description="Helical" evidence="6">
    <location>
        <begin position="318"/>
        <end position="336"/>
    </location>
</feature>
<gene>
    <name evidence="8" type="ORF">GCM10009554_63390</name>
</gene>
<evidence type="ECO:0000313" key="9">
    <source>
        <dbReference type="Proteomes" id="UP001500542"/>
    </source>
</evidence>
<dbReference type="CDD" id="cd17316">
    <property type="entry name" value="MFS_SV2_like"/>
    <property type="match status" value="1"/>
</dbReference>
<keyword evidence="4 6" id="KW-0472">Membrane</keyword>
<evidence type="ECO:0000313" key="8">
    <source>
        <dbReference type="EMBL" id="GAA0955532.1"/>
    </source>
</evidence>
<dbReference type="PANTHER" id="PTHR23508">
    <property type="entry name" value="CARBOXYLIC ACID TRANSPORTER PROTEIN HOMOLOG"/>
    <property type="match status" value="1"/>
</dbReference>